<dbReference type="PANTHER" id="PTHR11596:SF91">
    <property type="entry name" value="ALKALINE PHOSPHATASE-RELATED"/>
    <property type="match status" value="1"/>
</dbReference>
<comment type="caution">
    <text evidence="4">The sequence shown here is derived from an EMBL/GenBank/DDBJ whole genome shotgun (WGS) entry which is preliminary data.</text>
</comment>
<protein>
    <recommendedName>
        <fullName evidence="1">alkaline phosphatase</fullName>
        <ecNumber evidence="1">3.1.3.1</ecNumber>
    </recommendedName>
</protein>
<dbReference type="EC" id="3.1.3.1" evidence="1"/>
<evidence type="ECO:0000256" key="1">
    <source>
        <dbReference type="ARBA" id="ARBA00012647"/>
    </source>
</evidence>
<dbReference type="SUPFAM" id="SSF53649">
    <property type="entry name" value="Alkaline phosphatase-like"/>
    <property type="match status" value="1"/>
</dbReference>
<reference evidence="4 5" key="2">
    <citation type="submission" date="2019-01" db="EMBL/GenBank/DDBJ databases">
        <title>The decoding of complex shrimp genome reveals the adaptation for benthos swimmer, frequently molting mechanism and breeding impact on genome.</title>
        <authorList>
            <person name="Sun Y."/>
            <person name="Gao Y."/>
            <person name="Yu Y."/>
        </authorList>
    </citation>
    <scope>NUCLEOTIDE SEQUENCE [LARGE SCALE GENOMIC DNA]</scope>
    <source>
        <tissue evidence="4">Muscle</tissue>
    </source>
</reference>
<keyword evidence="3" id="KW-0479">Metal-binding</keyword>
<accession>A0A3R7QS87</accession>
<dbReference type="InterPro" id="IPR001952">
    <property type="entry name" value="Alkaline_phosphatase"/>
</dbReference>
<organism evidence="4 5">
    <name type="scientific">Penaeus vannamei</name>
    <name type="common">Whiteleg shrimp</name>
    <name type="synonym">Litopenaeus vannamei</name>
    <dbReference type="NCBI Taxonomy" id="6689"/>
    <lineage>
        <taxon>Eukaryota</taxon>
        <taxon>Metazoa</taxon>
        <taxon>Ecdysozoa</taxon>
        <taxon>Arthropoda</taxon>
        <taxon>Crustacea</taxon>
        <taxon>Multicrustacea</taxon>
        <taxon>Malacostraca</taxon>
        <taxon>Eumalacostraca</taxon>
        <taxon>Eucarida</taxon>
        <taxon>Decapoda</taxon>
        <taxon>Dendrobranchiata</taxon>
        <taxon>Penaeoidea</taxon>
        <taxon>Penaeidae</taxon>
        <taxon>Penaeus</taxon>
    </lineage>
</organism>
<dbReference type="GO" id="GO:0004035">
    <property type="term" value="F:alkaline phosphatase activity"/>
    <property type="evidence" value="ECO:0007669"/>
    <property type="project" value="UniProtKB-EC"/>
</dbReference>
<evidence type="ECO:0000256" key="3">
    <source>
        <dbReference type="PIRSR" id="PIRSR601952-2"/>
    </source>
</evidence>
<reference evidence="4 5" key="1">
    <citation type="submission" date="2018-04" db="EMBL/GenBank/DDBJ databases">
        <authorList>
            <person name="Zhang X."/>
            <person name="Yuan J."/>
            <person name="Li F."/>
            <person name="Xiang J."/>
        </authorList>
    </citation>
    <scope>NUCLEOTIDE SEQUENCE [LARGE SCALE GENOMIC DNA]</scope>
    <source>
        <tissue evidence="4">Muscle</tissue>
    </source>
</reference>
<keyword evidence="3" id="KW-0460">Magnesium</keyword>
<feature type="active site" description="Phosphoserine intermediate" evidence="2">
    <location>
        <position position="65"/>
    </location>
</feature>
<dbReference type="Proteomes" id="UP000283509">
    <property type="component" value="Unassembled WGS sequence"/>
</dbReference>
<keyword evidence="5" id="KW-1185">Reference proteome</keyword>
<dbReference type="EMBL" id="QCYY01001670">
    <property type="protein sequence ID" value="ROT76349.1"/>
    <property type="molecule type" value="Genomic_DNA"/>
</dbReference>
<evidence type="ECO:0000313" key="5">
    <source>
        <dbReference type="Proteomes" id="UP000283509"/>
    </source>
</evidence>
<feature type="binding site" evidence="3">
    <location>
        <position position="126"/>
    </location>
    <ligand>
        <name>Mg(2+)</name>
        <dbReference type="ChEBI" id="CHEBI:18420"/>
    </ligand>
</feature>
<gene>
    <name evidence="4" type="ORF">C7M84_005077</name>
</gene>
<evidence type="ECO:0000256" key="2">
    <source>
        <dbReference type="PIRSR" id="PIRSR601952-1"/>
    </source>
</evidence>
<proteinExistence type="predicted"/>
<comment type="cofactor">
    <cofactor evidence="3">
        <name>Mg(2+)</name>
        <dbReference type="ChEBI" id="CHEBI:18420"/>
    </cofactor>
    <text evidence="3">Binds 1 Mg(2+) ion.</text>
</comment>
<dbReference type="OrthoDB" id="5818554at2759"/>
<dbReference type="AlphaFoldDB" id="A0A3R7QS87"/>
<dbReference type="Gene3D" id="3.40.720.10">
    <property type="entry name" value="Alkaline Phosphatase, subunit A"/>
    <property type="match status" value="1"/>
</dbReference>
<dbReference type="InterPro" id="IPR017850">
    <property type="entry name" value="Alkaline_phosphatase_core_sf"/>
</dbReference>
<dbReference type="GO" id="GO:0046872">
    <property type="term" value="F:metal ion binding"/>
    <property type="evidence" value="ECO:0007669"/>
    <property type="project" value="UniProtKB-KW"/>
</dbReference>
<dbReference type="PANTHER" id="PTHR11596">
    <property type="entry name" value="ALKALINE PHOSPHATASE"/>
    <property type="match status" value="1"/>
</dbReference>
<sequence length="190" mass="20424">MQNILRGSTRTSSSDVGKKGDWIAKFIKLCGDADSSLRAKLSPLRSGKKGDGRKTYNIDAQVGGSSACATALMCGVKANVNTVGLDSRGKFEDCRSSFTAGVTSIIDWAQKHDFAIISQTKIVALTPRCHLSSPNAWKEGERSSKNSFLTRRLTWQKTLVSGGCQLLKTSVKSVTFLEDRDMSSTGPGAL</sequence>
<name>A0A3R7QS87_PENVA</name>
<evidence type="ECO:0000313" key="4">
    <source>
        <dbReference type="EMBL" id="ROT76349.1"/>
    </source>
</evidence>
<dbReference type="Pfam" id="PF00245">
    <property type="entry name" value="Alk_phosphatase"/>
    <property type="match status" value="1"/>
</dbReference>